<dbReference type="InterPro" id="IPR037673">
    <property type="entry name" value="MSC/AndL"/>
</dbReference>
<dbReference type="RefSeq" id="WP_101628377.1">
    <property type="nucleotide sequence ID" value="NZ_PKKJ01000008.1"/>
</dbReference>
<keyword evidence="3 9" id="KW-1003">Cell membrane</keyword>
<evidence type="ECO:0000256" key="9">
    <source>
        <dbReference type="HAMAP-Rule" id="MF_00115"/>
    </source>
</evidence>
<dbReference type="PANTHER" id="PTHR30266">
    <property type="entry name" value="MECHANOSENSITIVE CHANNEL MSCL"/>
    <property type="match status" value="1"/>
</dbReference>
<evidence type="ECO:0000256" key="8">
    <source>
        <dbReference type="ARBA" id="ARBA00023303"/>
    </source>
</evidence>
<feature type="transmembrane region" description="Helical" evidence="9">
    <location>
        <begin position="21"/>
        <end position="47"/>
    </location>
</feature>
<sequence length="131" mass="13825">MIQGFKEFISKGNALDLAVAVIIGAAFTPIVTAITDVIMGIIGAVIGQPNFDSVLQFTINGSDPIQPGTIITAVVNFLLVAAAVYFAIIVPMNKIKATTAKKEEAVEEAPAVPSTEEQLLTEIRDLLANKN</sequence>
<accession>A0A2I1I4H6</accession>
<dbReference type="InterPro" id="IPR001185">
    <property type="entry name" value="MS_channel"/>
</dbReference>
<keyword evidence="8 9" id="KW-0407">Ion channel</keyword>
<dbReference type="OrthoDB" id="9810350at2"/>
<evidence type="ECO:0000256" key="2">
    <source>
        <dbReference type="ARBA" id="ARBA00022448"/>
    </source>
</evidence>
<comment type="function">
    <text evidence="9">Channel that opens in response to stretch forces in the membrane lipid bilayer. May participate in the regulation of osmotic pressure changes within the cell.</text>
</comment>
<name>A0A2I1I4H6_9ACTO</name>
<evidence type="ECO:0000313" key="10">
    <source>
        <dbReference type="EMBL" id="PKY65991.1"/>
    </source>
</evidence>
<comment type="subcellular location">
    <subcellularLocation>
        <location evidence="9">Cell membrane</location>
        <topology evidence="9">Multi-pass membrane protein</topology>
    </subcellularLocation>
    <subcellularLocation>
        <location evidence="1">Membrane</location>
        <topology evidence="1">Multi-pass membrane protein</topology>
    </subcellularLocation>
</comment>
<evidence type="ECO:0000313" key="11">
    <source>
        <dbReference type="Proteomes" id="UP000234545"/>
    </source>
</evidence>
<dbReference type="Pfam" id="PF01741">
    <property type="entry name" value="MscL"/>
    <property type="match status" value="1"/>
</dbReference>
<dbReference type="InterPro" id="IPR036019">
    <property type="entry name" value="MscL_channel"/>
</dbReference>
<reference evidence="10 11" key="1">
    <citation type="submission" date="2017-12" db="EMBL/GenBank/DDBJ databases">
        <title>Phylogenetic diversity of female urinary microbiome.</title>
        <authorList>
            <person name="Thomas-White K."/>
            <person name="Wolfe A.J."/>
        </authorList>
    </citation>
    <scope>NUCLEOTIDE SEQUENCE [LARGE SCALE GENOMIC DNA]</scope>
    <source>
        <strain evidence="10 11">UMB0250</strain>
    </source>
</reference>
<evidence type="ECO:0000256" key="7">
    <source>
        <dbReference type="ARBA" id="ARBA00023136"/>
    </source>
</evidence>
<keyword evidence="4 9" id="KW-0812">Transmembrane</keyword>
<gene>
    <name evidence="9 10" type="primary">mscL</name>
    <name evidence="10" type="ORF">CYJ25_06545</name>
</gene>
<dbReference type="GO" id="GO:0008381">
    <property type="term" value="F:mechanosensitive monoatomic ion channel activity"/>
    <property type="evidence" value="ECO:0007669"/>
    <property type="project" value="UniProtKB-UniRule"/>
</dbReference>
<keyword evidence="7 9" id="KW-0472">Membrane</keyword>
<dbReference type="HAMAP" id="MF_00115">
    <property type="entry name" value="MscL"/>
    <property type="match status" value="1"/>
</dbReference>
<dbReference type="Proteomes" id="UP000234545">
    <property type="component" value="Unassembled WGS sequence"/>
</dbReference>
<protein>
    <recommendedName>
        <fullName evidence="9">Large-conductance mechanosensitive channel</fullName>
    </recommendedName>
</protein>
<dbReference type="AlphaFoldDB" id="A0A2I1I4H6"/>
<proteinExistence type="inferred from homology"/>
<dbReference type="NCBIfam" id="TIGR00220">
    <property type="entry name" value="mscL"/>
    <property type="match status" value="1"/>
</dbReference>
<comment type="similarity">
    <text evidence="9">Belongs to the MscL family.</text>
</comment>
<comment type="caution">
    <text evidence="10">The sequence shown here is derived from an EMBL/GenBank/DDBJ whole genome shotgun (WGS) entry which is preliminary data.</text>
</comment>
<dbReference type="SUPFAM" id="SSF81330">
    <property type="entry name" value="Gated mechanosensitive channel"/>
    <property type="match status" value="1"/>
</dbReference>
<comment type="subunit">
    <text evidence="9">Homopentamer.</text>
</comment>
<keyword evidence="2 9" id="KW-0813">Transport</keyword>
<evidence type="ECO:0000256" key="3">
    <source>
        <dbReference type="ARBA" id="ARBA00022475"/>
    </source>
</evidence>
<dbReference type="EMBL" id="PKKJ01000008">
    <property type="protein sequence ID" value="PKY65991.1"/>
    <property type="molecule type" value="Genomic_DNA"/>
</dbReference>
<keyword evidence="6 9" id="KW-0406">Ion transport</keyword>
<feature type="transmembrane region" description="Helical" evidence="9">
    <location>
        <begin position="67"/>
        <end position="92"/>
    </location>
</feature>
<evidence type="ECO:0000256" key="1">
    <source>
        <dbReference type="ARBA" id="ARBA00004141"/>
    </source>
</evidence>
<dbReference type="PRINTS" id="PR01264">
    <property type="entry name" value="MECHCHANNEL"/>
</dbReference>
<keyword evidence="5 9" id="KW-1133">Transmembrane helix</keyword>
<evidence type="ECO:0000256" key="4">
    <source>
        <dbReference type="ARBA" id="ARBA00022692"/>
    </source>
</evidence>
<dbReference type="PANTHER" id="PTHR30266:SF2">
    <property type="entry name" value="LARGE-CONDUCTANCE MECHANOSENSITIVE CHANNEL"/>
    <property type="match status" value="1"/>
</dbReference>
<evidence type="ECO:0000256" key="5">
    <source>
        <dbReference type="ARBA" id="ARBA00022989"/>
    </source>
</evidence>
<dbReference type="Gene3D" id="1.10.1200.120">
    <property type="entry name" value="Large-conductance mechanosensitive channel, MscL, domain 1"/>
    <property type="match status" value="1"/>
</dbReference>
<evidence type="ECO:0000256" key="6">
    <source>
        <dbReference type="ARBA" id="ARBA00023065"/>
    </source>
</evidence>
<organism evidence="10 11">
    <name type="scientific">Schaalia turicensis</name>
    <dbReference type="NCBI Taxonomy" id="131111"/>
    <lineage>
        <taxon>Bacteria</taxon>
        <taxon>Bacillati</taxon>
        <taxon>Actinomycetota</taxon>
        <taxon>Actinomycetes</taxon>
        <taxon>Actinomycetales</taxon>
        <taxon>Actinomycetaceae</taxon>
        <taxon>Schaalia</taxon>
    </lineage>
</organism>
<dbReference type="GO" id="GO:0005886">
    <property type="term" value="C:plasma membrane"/>
    <property type="evidence" value="ECO:0007669"/>
    <property type="project" value="UniProtKB-SubCell"/>
</dbReference>